<dbReference type="AlphaFoldDB" id="A0A023C0Z2"/>
<dbReference type="Pfam" id="PF18911">
    <property type="entry name" value="PKD_4"/>
    <property type="match status" value="1"/>
</dbReference>
<evidence type="ECO:0000313" key="4">
    <source>
        <dbReference type="Proteomes" id="UP000023541"/>
    </source>
</evidence>
<dbReference type="FunFam" id="2.60.40.10:FF:000270">
    <property type="entry name" value="Cell surface protein"/>
    <property type="match status" value="1"/>
</dbReference>
<dbReference type="PROSITE" id="PS50093">
    <property type="entry name" value="PKD"/>
    <property type="match status" value="1"/>
</dbReference>
<protein>
    <recommendedName>
        <fullName evidence="2">PKD domain-containing protein</fullName>
    </recommendedName>
</protein>
<evidence type="ECO:0000259" key="2">
    <source>
        <dbReference type="PROSITE" id="PS50093"/>
    </source>
</evidence>
<dbReference type="NCBIfam" id="TIGR04183">
    <property type="entry name" value="Por_Secre_tail"/>
    <property type="match status" value="1"/>
</dbReference>
<organism evidence="3 4">
    <name type="scientific">Aquimarina atlantica</name>
    <dbReference type="NCBI Taxonomy" id="1317122"/>
    <lineage>
        <taxon>Bacteria</taxon>
        <taxon>Pseudomonadati</taxon>
        <taxon>Bacteroidota</taxon>
        <taxon>Flavobacteriia</taxon>
        <taxon>Flavobacteriales</taxon>
        <taxon>Flavobacteriaceae</taxon>
        <taxon>Aquimarina</taxon>
    </lineage>
</organism>
<dbReference type="GO" id="GO:0008237">
    <property type="term" value="F:metallopeptidase activity"/>
    <property type="evidence" value="ECO:0007669"/>
    <property type="project" value="InterPro"/>
</dbReference>
<dbReference type="SUPFAM" id="SSF49299">
    <property type="entry name" value="PKD domain"/>
    <property type="match status" value="1"/>
</dbReference>
<dbReference type="InterPro" id="IPR022409">
    <property type="entry name" value="PKD/Chitinase_dom"/>
</dbReference>
<dbReference type="Gene3D" id="2.60.40.10">
    <property type="entry name" value="Immunoglobulins"/>
    <property type="match status" value="1"/>
</dbReference>
<dbReference type="RefSeq" id="WP_034238856.1">
    <property type="nucleotide sequence ID" value="NZ_AQRA01000001.1"/>
</dbReference>
<dbReference type="Gene3D" id="3.40.390.10">
    <property type="entry name" value="Collagenase (Catalytic Domain)"/>
    <property type="match status" value="1"/>
</dbReference>
<dbReference type="SMART" id="SM00089">
    <property type="entry name" value="PKD"/>
    <property type="match status" value="1"/>
</dbReference>
<dbReference type="InterPro" id="IPR000601">
    <property type="entry name" value="PKD_dom"/>
</dbReference>
<dbReference type="InterPro" id="IPR035986">
    <property type="entry name" value="PKD_dom_sf"/>
</dbReference>
<dbReference type="Proteomes" id="UP000023541">
    <property type="component" value="Unassembled WGS sequence"/>
</dbReference>
<feature type="domain" description="PKD" evidence="2">
    <location>
        <begin position="498"/>
        <end position="564"/>
    </location>
</feature>
<dbReference type="InterPro" id="IPR013783">
    <property type="entry name" value="Ig-like_fold"/>
</dbReference>
<dbReference type="OrthoDB" id="1491481at2"/>
<keyword evidence="4" id="KW-1185">Reference proteome</keyword>
<gene>
    <name evidence="3" type="ORF">ATO12_04105</name>
</gene>
<dbReference type="SUPFAM" id="SSF55486">
    <property type="entry name" value="Metalloproteases ('zincins'), catalytic domain"/>
    <property type="match status" value="1"/>
</dbReference>
<dbReference type="InterPro" id="IPR024079">
    <property type="entry name" value="MetalloPept_cat_dom_sf"/>
</dbReference>
<dbReference type="Pfam" id="PF18962">
    <property type="entry name" value="Por_Secre_tail"/>
    <property type="match status" value="1"/>
</dbReference>
<dbReference type="InterPro" id="IPR026444">
    <property type="entry name" value="Secre_tail"/>
</dbReference>
<keyword evidence="1" id="KW-0732">Signal</keyword>
<evidence type="ECO:0000256" key="1">
    <source>
        <dbReference type="ARBA" id="ARBA00022729"/>
    </source>
</evidence>
<accession>A0A023C0Z2</accession>
<dbReference type="EMBL" id="AQRA01000001">
    <property type="protein sequence ID" value="EZH75981.1"/>
    <property type="molecule type" value="Genomic_DNA"/>
</dbReference>
<dbReference type="SUPFAM" id="SSF89260">
    <property type="entry name" value="Collagen-binding domain"/>
    <property type="match status" value="1"/>
</dbReference>
<evidence type="ECO:0000313" key="3">
    <source>
        <dbReference type="EMBL" id="EZH75981.1"/>
    </source>
</evidence>
<dbReference type="InterPro" id="IPR044023">
    <property type="entry name" value="Ig_7"/>
</dbReference>
<dbReference type="eggNOG" id="COG2911">
    <property type="taxonomic scope" value="Bacteria"/>
</dbReference>
<dbReference type="Gene3D" id="2.60.120.380">
    <property type="match status" value="1"/>
</dbReference>
<dbReference type="Pfam" id="PF19081">
    <property type="entry name" value="Ig_7"/>
    <property type="match status" value="1"/>
</dbReference>
<dbReference type="STRING" id="1317122.ATO12_04105"/>
<name>A0A023C0Z2_9FLAO</name>
<dbReference type="eggNOG" id="COG3291">
    <property type="taxonomic scope" value="Bacteria"/>
</dbReference>
<comment type="caution">
    <text evidence="3">The sequence shown here is derived from an EMBL/GenBank/DDBJ whole genome shotgun (WGS) entry which is preliminary data.</text>
</comment>
<sequence length="791" mass="86660">MKRKSVQYFLLIIMIIGGYNTYGQSDKSYLISDNQQNFINDLINPKKSKPSVIKIANNQSFSFKLNVQNQTDQDLTLIGTVNNHSLSSFSFTKTNASLKGNIILHDSKKAYTLYSESNGQVFVKETDINTILCVDFEKANTKDIDTGTTFSKAAPQLESLPGAPGIIYLDFDGELVSNTSWLGGATIDAQSPNFSDEKIIKVWKIMAEDFRPFNLNVTTRRDLFDAAPRNRRMMCIFTTTKDAAPDSGGVAYLNSFSSNSNNPCWVYNLGTRSAGETGSHEVGHTLGLSHDGKPGTEYYSGHGEWSPIMGWSANKTLGHWSSGEYPDATNTQDDIAIISGNRNGVGFQNDDHGNTFNEATAIKVAPSGVVSPDQNFGLISTRDDKDVFSFAVETGNVSLSFNPDPDYPNLNIQVRILNELGQEVALSDPNGLTASINQNLTEGIYYIEIDGVGEGTLANGYSDYSSLGNYSISGNYIPGDNKQPPLSDFEATTNCSVVEFQSTSTNRISSYLWNFGDGQTSTEQNPTHTYAINGTYTVSLTTTNDSGNNTKEKSGFITINLPNLPVVTNQNVCAGESVTITVSGNSEYKWYTTATGGSSIASGSSYETPELDATQTYYIEGAIDNCTTTTRAEVKAIVSENPKEPEIAVNQNHMLFVPSQFSSYQWYYKNEPINDANQAEYLPTEVGEHTIKVFNEAGCSITSKAFEVDQSLLNLGQENKTFTYYPNPVNDDEILHIDGITINDHSVRIVNIQGQVLIDTAPTAEMDISELAHGLYIILINNKPLGKFVRQ</sequence>
<reference evidence="3 4" key="1">
    <citation type="submission" date="2014-04" db="EMBL/GenBank/DDBJ databases">
        <title>Aquimarina sp. 22II-S11-z7 Genome Sequencing.</title>
        <authorList>
            <person name="Lai Q."/>
        </authorList>
    </citation>
    <scope>NUCLEOTIDE SEQUENCE [LARGE SCALE GENOMIC DNA]</scope>
    <source>
        <strain evidence="3 4">22II-S11-z7</strain>
    </source>
</reference>
<proteinExistence type="predicted"/>
<dbReference type="CDD" id="cd00146">
    <property type="entry name" value="PKD"/>
    <property type="match status" value="1"/>
</dbReference>